<dbReference type="RefSeq" id="XP_042560314.1">
    <property type="nucleotide sequence ID" value="XM_042704380.1"/>
</dbReference>
<organism evidence="3 4">
    <name type="scientific">Clupea harengus</name>
    <name type="common">Atlantic herring</name>
    <dbReference type="NCBI Taxonomy" id="7950"/>
    <lineage>
        <taxon>Eukaryota</taxon>
        <taxon>Metazoa</taxon>
        <taxon>Chordata</taxon>
        <taxon>Craniata</taxon>
        <taxon>Vertebrata</taxon>
        <taxon>Euteleostomi</taxon>
        <taxon>Actinopterygii</taxon>
        <taxon>Neopterygii</taxon>
        <taxon>Teleostei</taxon>
        <taxon>Clupei</taxon>
        <taxon>Clupeiformes</taxon>
        <taxon>Clupeoidei</taxon>
        <taxon>Clupeidae</taxon>
        <taxon>Clupea</taxon>
    </lineage>
</organism>
<dbReference type="Proteomes" id="UP000515152">
    <property type="component" value="Unplaced"/>
</dbReference>
<dbReference type="GeneID" id="122129465"/>
<name>A0A8M1KEL7_CLUHA</name>
<dbReference type="OrthoDB" id="10252171at2759"/>
<dbReference type="KEGG" id="char:122129465"/>
<feature type="domain" description="Cyclic nucleotide-binding" evidence="2">
    <location>
        <begin position="108"/>
        <end position="149"/>
    </location>
</feature>
<dbReference type="InterPro" id="IPR000595">
    <property type="entry name" value="cNMP-bd_dom"/>
</dbReference>
<feature type="non-terminal residue" evidence="4">
    <location>
        <position position="149"/>
    </location>
</feature>
<reference evidence="4" key="1">
    <citation type="submission" date="2025-08" db="UniProtKB">
        <authorList>
            <consortium name="RefSeq"/>
        </authorList>
    </citation>
    <scope>IDENTIFICATION</scope>
</reference>
<keyword evidence="3" id="KW-1185">Reference proteome</keyword>
<sequence length="149" mass="17200">MEVQLEELRQKLQQQCELTQRLQTENQNLERQIQKKENELQELQNRFDDLVPECSSQRNSSESVTEVRQSRAAVIAPEPLSEHLDIPKVLKTTSEAEQIRRAVQKNDFLSRLDDEQISMMVELLEAMDRGPGDDIIVEGSEGDMMYIVA</sequence>
<dbReference type="AlphaFoldDB" id="A0A8M1KEL7"/>
<dbReference type="PROSITE" id="PS50042">
    <property type="entry name" value="CNMP_BINDING_3"/>
    <property type="match status" value="1"/>
</dbReference>
<evidence type="ECO:0000259" key="2">
    <source>
        <dbReference type="PROSITE" id="PS50042"/>
    </source>
</evidence>
<keyword evidence="1" id="KW-0175">Coiled coil</keyword>
<accession>A0A8M1KEL7</accession>
<evidence type="ECO:0000313" key="4">
    <source>
        <dbReference type="RefSeq" id="XP_042560314.1"/>
    </source>
</evidence>
<gene>
    <name evidence="4" type="primary">LOC122129465</name>
</gene>
<protein>
    <submittedName>
        <fullName evidence="4">cGMP-dependent protein kinase 2-like</fullName>
    </submittedName>
</protein>
<feature type="coiled-coil region" evidence="1">
    <location>
        <begin position="2"/>
        <end position="53"/>
    </location>
</feature>
<proteinExistence type="predicted"/>
<evidence type="ECO:0000256" key="1">
    <source>
        <dbReference type="SAM" id="Coils"/>
    </source>
</evidence>
<evidence type="ECO:0000313" key="3">
    <source>
        <dbReference type="Proteomes" id="UP000515152"/>
    </source>
</evidence>